<feature type="binding site" evidence="6">
    <location>
        <position position="78"/>
    </location>
    <ligand>
        <name>Zn(2+)</name>
        <dbReference type="ChEBI" id="CHEBI:29105"/>
        <label>1</label>
    </ligand>
</feature>
<organism evidence="7 8">
    <name type="scientific">Lactococcus lactis subsp. lactis</name>
    <name type="common">Streptococcus lactis</name>
    <dbReference type="NCBI Taxonomy" id="1360"/>
    <lineage>
        <taxon>Bacteria</taxon>
        <taxon>Bacillati</taxon>
        <taxon>Bacillota</taxon>
        <taxon>Bacilli</taxon>
        <taxon>Lactobacillales</taxon>
        <taxon>Streptococcaceae</taxon>
        <taxon>Lactococcus</taxon>
    </lineage>
</organism>
<reference evidence="7 8" key="1">
    <citation type="submission" date="2015-01" db="EMBL/GenBank/DDBJ databases">
        <title>Lactococcus lactis subsp.lactis JCM 5805 whole genome shotgun sequence.</title>
        <authorList>
            <person name="Fujii T."/>
            <person name="Tomita Y."/>
            <person name="Ikushima S."/>
            <person name="Fujiwara D."/>
        </authorList>
    </citation>
    <scope>NUCLEOTIDE SEQUENCE [LARGE SCALE GENOMIC DNA]</scope>
    <source>
        <strain evidence="7 8">JCM 5805</strain>
    </source>
</reference>
<dbReference type="GO" id="GO:0004038">
    <property type="term" value="F:allantoinase activity"/>
    <property type="evidence" value="ECO:0007669"/>
    <property type="project" value="TreeGrafter"/>
</dbReference>
<dbReference type="AlphaFoldDB" id="A0A0B8QL53"/>
<dbReference type="Gene3D" id="3.20.20.140">
    <property type="entry name" value="Metal-dependent hydrolases"/>
    <property type="match status" value="1"/>
</dbReference>
<dbReference type="GO" id="GO:0008270">
    <property type="term" value="F:zinc ion binding"/>
    <property type="evidence" value="ECO:0007669"/>
    <property type="project" value="UniProtKB-UniRule"/>
</dbReference>
<comment type="caution">
    <text evidence="6">Lacks conserved residue(s) required for the propagation of feature annotation.</text>
</comment>
<feature type="binding site" evidence="6">
    <location>
        <position position="249"/>
    </location>
    <ligand>
        <name>Zn(2+)</name>
        <dbReference type="ChEBI" id="CHEBI:29105"/>
        <label>2</label>
    </ligand>
</feature>
<dbReference type="CDD" id="cd01317">
    <property type="entry name" value="DHOase_IIa"/>
    <property type="match status" value="1"/>
</dbReference>
<evidence type="ECO:0000256" key="2">
    <source>
        <dbReference type="ARBA" id="ARBA00010286"/>
    </source>
</evidence>
<protein>
    <recommendedName>
        <fullName evidence="6">Dihydroorotase</fullName>
        <shortName evidence="6">DHOase</shortName>
        <ecNumber evidence="6">3.5.2.3</ecNumber>
    </recommendedName>
</protein>
<evidence type="ECO:0000256" key="1">
    <source>
        <dbReference type="ARBA" id="ARBA00002368"/>
    </source>
</evidence>
<dbReference type="NCBIfam" id="TIGR00857">
    <property type="entry name" value="pyrC_multi"/>
    <property type="match status" value="1"/>
</dbReference>
<dbReference type="GO" id="GO:0004151">
    <property type="term" value="F:dihydroorotase activity"/>
    <property type="evidence" value="ECO:0007669"/>
    <property type="project" value="UniProtKB-UniRule"/>
</dbReference>
<dbReference type="InterPro" id="IPR011059">
    <property type="entry name" value="Metal-dep_hydrolase_composite"/>
</dbReference>
<dbReference type="EMBL" id="BBSI01000023">
    <property type="protein sequence ID" value="GAM80635.1"/>
    <property type="molecule type" value="Genomic_DNA"/>
</dbReference>
<feature type="binding site" evidence="6">
    <location>
        <position position="112"/>
    </location>
    <ligand>
        <name>substrate</name>
    </ligand>
</feature>
<feature type="binding site" evidence="6">
    <location>
        <position position="169"/>
    </location>
    <ligand>
        <name>Zn(2+)</name>
        <dbReference type="ChEBI" id="CHEBI:29105"/>
        <label>1</label>
    </ligand>
</feature>
<keyword evidence="5 6" id="KW-0665">Pyrimidine biosynthesis</keyword>
<evidence type="ECO:0000256" key="6">
    <source>
        <dbReference type="HAMAP-Rule" id="MF_00220"/>
    </source>
</evidence>
<evidence type="ECO:0000256" key="3">
    <source>
        <dbReference type="ARBA" id="ARBA00022723"/>
    </source>
</evidence>
<dbReference type="PANTHER" id="PTHR43668:SF2">
    <property type="entry name" value="ALLANTOINASE"/>
    <property type="match status" value="1"/>
</dbReference>
<dbReference type="GO" id="GO:0005737">
    <property type="term" value="C:cytoplasm"/>
    <property type="evidence" value="ECO:0007669"/>
    <property type="project" value="TreeGrafter"/>
</dbReference>
<comment type="caution">
    <text evidence="7">The sequence shown here is derived from an EMBL/GenBank/DDBJ whole genome shotgun (WGS) entry which is preliminary data.</text>
</comment>
<sequence length="441" mass="47907">MNKSAKLFVLSVIYERKKMTLLIKNGRLVDPKSNRDEVLDILIENDKIVKIGLNLSVENAEIVDARGLVVAPGLIDVHVHFREPGQTHKETIHSGAKSAAAGGFTRVVMMANTKPILSTPKVLTETLEIADKEDIKIDTVGSITQDFDGEHLTDFDELIKAGAIGFSDDGIPLTDAGVLRKALQKAKLTDSLISIHEEDPNLIGTLGVNDGEVAHKCGFTGAPTVSEYSMMARDTMIAYETGARLHIQHLSAGESVEVVRFAKNLGAKITAEVTPQHFSITEQMIFEQGTNAKLNPPLRRTTDIGKIIEGLKDGTIDVIATDHAPHTHEEKNVSLDKAPSGMIGLETSLQLGLTNLVAKGHLTLSELLTKMTVNPAKLYNFDAGYLAENGPADLVIFDAENDYQVGETFDSKATNSPFIKQKVQGQVKYTICDGKIVYQAK</sequence>
<comment type="function">
    <text evidence="1 6">Catalyzes the reversible cyclization of carbamoyl aspartate to dihydroorotate.</text>
</comment>
<name>A0A0B8QL53_LACLL</name>
<feature type="active site" evidence="6">
    <location>
        <position position="322"/>
    </location>
</feature>
<keyword evidence="6" id="KW-0862">Zinc</keyword>
<gene>
    <name evidence="6" type="primary">pyrC</name>
    <name evidence="7" type="ORF">JCM5805K_1747</name>
</gene>
<comment type="catalytic activity">
    <reaction evidence="6">
        <text>(S)-dihydroorotate + H2O = N-carbamoyl-L-aspartate + H(+)</text>
        <dbReference type="Rhea" id="RHEA:24296"/>
        <dbReference type="ChEBI" id="CHEBI:15377"/>
        <dbReference type="ChEBI" id="CHEBI:15378"/>
        <dbReference type="ChEBI" id="CHEBI:30864"/>
        <dbReference type="ChEBI" id="CHEBI:32814"/>
        <dbReference type="EC" id="3.5.2.3"/>
    </reaction>
</comment>
<evidence type="ECO:0000313" key="8">
    <source>
        <dbReference type="Proteomes" id="UP000031847"/>
    </source>
</evidence>
<comment type="cofactor">
    <cofactor evidence="6">
        <name>Zn(2+)</name>
        <dbReference type="ChEBI" id="CHEBI:29105"/>
    </cofactor>
    <text evidence="6">Binds 2 Zn(2+) ions per subunit.</text>
</comment>
<dbReference type="EC" id="3.5.2.3" evidence="6"/>
<dbReference type="HAMAP" id="MF_00220_B">
    <property type="entry name" value="PyrC_classI_B"/>
    <property type="match status" value="1"/>
</dbReference>
<dbReference type="PANTHER" id="PTHR43668">
    <property type="entry name" value="ALLANTOINASE"/>
    <property type="match status" value="1"/>
</dbReference>
<feature type="binding site" evidence="6">
    <location>
        <position position="295"/>
    </location>
    <ligand>
        <name>substrate</name>
    </ligand>
</feature>
<keyword evidence="4 6" id="KW-0378">Hydrolase</keyword>
<dbReference type="GO" id="GO:0006145">
    <property type="term" value="P:purine nucleobase catabolic process"/>
    <property type="evidence" value="ECO:0007669"/>
    <property type="project" value="TreeGrafter"/>
</dbReference>
<dbReference type="Proteomes" id="UP000031847">
    <property type="component" value="Unassembled WGS sequence"/>
</dbReference>
<dbReference type="GO" id="GO:0044205">
    <property type="term" value="P:'de novo' UMP biosynthetic process"/>
    <property type="evidence" value="ECO:0007669"/>
    <property type="project" value="UniProtKB-UniRule"/>
</dbReference>
<dbReference type="InterPro" id="IPR006680">
    <property type="entry name" value="Amidohydro-rel"/>
</dbReference>
<dbReference type="NCBIfam" id="NF006839">
    <property type="entry name" value="PRK09357.1-4"/>
    <property type="match status" value="1"/>
</dbReference>
<feature type="binding site" evidence="6">
    <location>
        <position position="326"/>
    </location>
    <ligand>
        <name>substrate</name>
    </ligand>
</feature>
<feature type="binding site" evidence="6">
    <location>
        <position position="196"/>
    </location>
    <ligand>
        <name>Zn(2+)</name>
        <dbReference type="ChEBI" id="CHEBI:29105"/>
        <label>2</label>
    </ligand>
</feature>
<accession>A0A0B8QL53</accession>
<dbReference type="UniPathway" id="UPA00070">
    <property type="reaction ID" value="UER00117"/>
</dbReference>
<evidence type="ECO:0000256" key="5">
    <source>
        <dbReference type="ARBA" id="ARBA00022975"/>
    </source>
</evidence>
<dbReference type="InterPro" id="IPR050138">
    <property type="entry name" value="DHOase/Allantoinase_Hydrolase"/>
</dbReference>
<proteinExistence type="inferred from homology"/>
<dbReference type="PATRIC" id="fig|1360.96.peg.1716"/>
<dbReference type="Pfam" id="PF01979">
    <property type="entry name" value="Amidohydro_1"/>
    <property type="match status" value="1"/>
</dbReference>
<comment type="pathway">
    <text evidence="6">Pyrimidine metabolism; UMP biosynthesis via de novo pathway; (S)-dihydroorotate from bicarbonate: step 3/3.</text>
</comment>
<feature type="binding site" evidence="6">
    <location>
        <position position="322"/>
    </location>
    <ligand>
        <name>Zn(2+)</name>
        <dbReference type="ChEBI" id="CHEBI:29105"/>
        <label>1</label>
    </ligand>
</feature>
<feature type="binding site" evidence="6">
    <location>
        <position position="80"/>
    </location>
    <ligand>
        <name>Zn(2+)</name>
        <dbReference type="ChEBI" id="CHEBI:29105"/>
        <label>1</label>
    </ligand>
</feature>
<dbReference type="PROSITE" id="PS00482">
    <property type="entry name" value="DIHYDROOROTASE_1"/>
    <property type="match status" value="1"/>
</dbReference>
<feature type="binding site" evidence="6">
    <location>
        <position position="169"/>
    </location>
    <ligand>
        <name>Zn(2+)</name>
        <dbReference type="ChEBI" id="CHEBI:29105"/>
        <label>2</label>
    </ligand>
</feature>
<evidence type="ECO:0000256" key="4">
    <source>
        <dbReference type="ARBA" id="ARBA00022801"/>
    </source>
</evidence>
<dbReference type="InterPro" id="IPR002195">
    <property type="entry name" value="Dihydroorotase_CS"/>
</dbReference>
<keyword evidence="3 6" id="KW-0479">Metal-binding</keyword>
<dbReference type="InterPro" id="IPR004722">
    <property type="entry name" value="DHOase"/>
</dbReference>
<dbReference type="InterPro" id="IPR032466">
    <property type="entry name" value="Metal_Hydrolase"/>
</dbReference>
<dbReference type="SUPFAM" id="SSF51338">
    <property type="entry name" value="Composite domain of metallo-dependent hydrolases"/>
    <property type="match status" value="1"/>
</dbReference>
<comment type="similarity">
    <text evidence="2 6">Belongs to the metallo-dependent hydrolases superfamily. DHOase family. Class I DHOase subfamily.</text>
</comment>
<dbReference type="PROSITE" id="PS00483">
    <property type="entry name" value="DIHYDROOROTASE_2"/>
    <property type="match status" value="1"/>
</dbReference>
<evidence type="ECO:0000313" key="7">
    <source>
        <dbReference type="EMBL" id="GAM80635.1"/>
    </source>
</evidence>
<dbReference type="SUPFAM" id="SSF51556">
    <property type="entry name" value="Metallo-dependent hydrolases"/>
    <property type="match status" value="1"/>
</dbReference>
<feature type="binding site" evidence="6">
    <location>
        <begin position="80"/>
        <end position="82"/>
    </location>
    <ligand>
        <name>substrate</name>
    </ligand>
</feature>